<dbReference type="OrthoDB" id="9785707at2"/>
<accession>A0A0N0IUL4</accession>
<gene>
    <name evidence="2" type="ORF">AOB46_18680</name>
</gene>
<protein>
    <recommendedName>
        <fullName evidence="1">YspA cpYpsA-related SLOG domain-containing protein</fullName>
    </recommendedName>
</protein>
<sequence>MKVIIAGTRKFENYSLLKERCDYILRNCSDVEIVSGGAKGADLIGEKYANEKGFKLTRFPANWKLGPKAGPIRNHHMAEYADALIAFWDKKSKGTLNMIEAAKKHKLKIRIITI</sequence>
<reference evidence="2 3" key="1">
    <citation type="journal article" date="2015" name="Genom Data">
        <title>Draft genome sequence of a multidrug-resistant Chryseobacterium indologenes isolate from Malaysia.</title>
        <authorList>
            <person name="Yu C.Y."/>
            <person name="Ang G.Y."/>
            <person name="Cheng H.J."/>
            <person name="Cheong Y.M."/>
            <person name="Yin W.F."/>
            <person name="Chan K.G."/>
        </authorList>
    </citation>
    <scope>NUCLEOTIDE SEQUENCE [LARGE SCALE GENOMIC DNA]</scope>
    <source>
        <strain evidence="2 3">CI_885</strain>
    </source>
</reference>
<evidence type="ECO:0000313" key="3">
    <source>
        <dbReference type="Proteomes" id="UP000037953"/>
    </source>
</evidence>
<comment type="caution">
    <text evidence="2">The sequence shown here is derived from an EMBL/GenBank/DDBJ whole genome shotgun (WGS) entry which is preliminary data.</text>
</comment>
<proteinExistence type="predicted"/>
<dbReference type="Pfam" id="PF10686">
    <property type="entry name" value="YAcAr"/>
    <property type="match status" value="1"/>
</dbReference>
<dbReference type="SUPFAM" id="SSF102405">
    <property type="entry name" value="MCP/YpsA-like"/>
    <property type="match status" value="1"/>
</dbReference>
<organism evidence="2 3">
    <name type="scientific">Chryseobacterium indologenes</name>
    <name type="common">Flavobacterium indologenes</name>
    <dbReference type="NCBI Taxonomy" id="253"/>
    <lineage>
        <taxon>Bacteria</taxon>
        <taxon>Pseudomonadati</taxon>
        <taxon>Bacteroidota</taxon>
        <taxon>Flavobacteriia</taxon>
        <taxon>Flavobacteriales</taxon>
        <taxon>Weeksellaceae</taxon>
        <taxon>Chryseobacterium group</taxon>
        <taxon>Chryseobacterium</taxon>
    </lineage>
</organism>
<dbReference type="AlphaFoldDB" id="A0A0N0IUL4"/>
<dbReference type="RefSeq" id="WP_062702200.1">
    <property type="nucleotide sequence ID" value="NZ_LJOD01000015.1"/>
</dbReference>
<evidence type="ECO:0000259" key="1">
    <source>
        <dbReference type="Pfam" id="PF10686"/>
    </source>
</evidence>
<name>A0A0N0IUL4_CHRID</name>
<feature type="domain" description="YspA cpYpsA-related SLOG" evidence="1">
    <location>
        <begin position="1"/>
        <end position="65"/>
    </location>
</feature>
<dbReference type="EMBL" id="LJOD01000015">
    <property type="protein sequence ID" value="KPE49753.1"/>
    <property type="molecule type" value="Genomic_DNA"/>
</dbReference>
<dbReference type="Proteomes" id="UP000037953">
    <property type="component" value="Unassembled WGS sequence"/>
</dbReference>
<dbReference type="InterPro" id="IPR019627">
    <property type="entry name" value="YAcAr"/>
</dbReference>
<dbReference type="Gene3D" id="3.40.50.450">
    <property type="match status" value="1"/>
</dbReference>
<dbReference type="PATRIC" id="fig|253.9.peg.1691"/>
<evidence type="ECO:0000313" key="2">
    <source>
        <dbReference type="EMBL" id="KPE49753.1"/>
    </source>
</evidence>
<reference evidence="3" key="2">
    <citation type="submission" date="2015-09" db="EMBL/GenBank/DDBJ databases">
        <title>Draft genome sequence of a multidrug-resistant Chryseobacterium indologenes isolate from Malaysia.</title>
        <authorList>
            <person name="Yu C.Y."/>
            <person name="Ang G.Y."/>
            <person name="Chan K.-G."/>
        </authorList>
    </citation>
    <scope>NUCLEOTIDE SEQUENCE [LARGE SCALE GENOMIC DNA]</scope>
    <source>
        <strain evidence="3">CI_885</strain>
    </source>
</reference>